<reference evidence="10 11" key="1">
    <citation type="submission" date="2016-08" db="EMBL/GenBank/DDBJ databases">
        <authorList>
            <person name="Seilhamer J.J."/>
        </authorList>
    </citation>
    <scope>NUCLEOTIDE SEQUENCE [LARGE SCALE GENOMIC DNA]</scope>
    <source>
        <strain evidence="10 11">KCTC 42603</strain>
    </source>
</reference>
<name>A0A1E7ZDK7_9ALTE</name>
<feature type="signal peptide" evidence="8">
    <location>
        <begin position="1"/>
        <end position="25"/>
    </location>
</feature>
<sequence length="863" mass="94465">MTSYFRRTGKWISALLLVTGFSVSAAPDFKDTGGKPATAYLPAGTEFDPVVPTPESFLGSEVGTWHVRHDQLVAYMRALAESSDRVSLEETGKTHENRPLLLLTITAPENKGKLPQWREQHLASVNDGAKTAKNAPLFLYMGYSIHGNEPSGSNAALVVAYYLAAATNDKMVSELLASNVVLFDPSFNPDGLSRFAQWANMHKGKNLNADGDNREHREGWPSGRPNHYWFDLNRDWLLLTHPESRARIAQFQKWRPHILTDHHEMGPDSTFFFQPGVPSRKNPNTPDGNVRLTEALAAFHAEAFDDAGQLYFSEEGFDDFYYGKGSSYPDSMGSIGILFEQASSRGHVQETVNGELPFAQTIQNHVTASLSTMRGALANKPAILDYENSFFNETAGAIKDDDDFGAIIAAPNDKGRVDALVSILEQHGIAYGYSQKEVQAGEQAYPPGSIVVSYNQPKYRLIKSLFSTRQSFAENTFYDVSNWNIALAFDLDYSILTKREGRSVKTASQLNAASEAAIPASAYAYAFEWNDYYSPAMLQHLLEAGAIVKSTEAPFTALLSDGSSHDFAAGTMVVPTALKQPDDLIAQLKSGAALSGVTVYGIKSGLTSKGSDLGGRTLSRVDAPRVLLVGGEGTNSSEAGEIWHYLDTRVGLSPTIIEQSRLSYTNLDNYSHIFFVSGSYGDLSESVTDAIGNWVKDGGVLIGQKTALRFFAQKGWLNAEIVSRDKVDGAFPTDKLHYADKAALRASKIIAGAVYETTIDPTHPIFFGYSDNMLPVFKTTNMIVKADKDPFTLPGHYTETPLLAGYSAKQLEDMIGNTASVLTQPKGRGVVIGFVDNNLFRGYWYGTGKLMSNAIYQSSHLTR</sequence>
<dbReference type="AlphaFoldDB" id="A0A1E7ZDK7"/>
<feature type="domain" description="Peptidase M14" evidence="9">
    <location>
        <begin position="65"/>
        <end position="362"/>
    </location>
</feature>
<evidence type="ECO:0000256" key="1">
    <source>
        <dbReference type="ARBA" id="ARBA00001947"/>
    </source>
</evidence>
<evidence type="ECO:0000256" key="2">
    <source>
        <dbReference type="ARBA" id="ARBA00005988"/>
    </source>
</evidence>
<protein>
    <submittedName>
        <fullName evidence="10">Peptidase M14</fullName>
    </submittedName>
</protein>
<evidence type="ECO:0000256" key="7">
    <source>
        <dbReference type="PROSITE-ProRule" id="PRU01379"/>
    </source>
</evidence>
<dbReference type="SMART" id="SM00631">
    <property type="entry name" value="Zn_pept"/>
    <property type="match status" value="1"/>
</dbReference>
<dbReference type="GO" id="GO:0004181">
    <property type="term" value="F:metallocarboxypeptidase activity"/>
    <property type="evidence" value="ECO:0007669"/>
    <property type="project" value="InterPro"/>
</dbReference>
<comment type="cofactor">
    <cofactor evidence="1">
        <name>Zn(2+)</name>
        <dbReference type="ChEBI" id="CHEBI:29105"/>
    </cofactor>
</comment>
<evidence type="ECO:0000256" key="3">
    <source>
        <dbReference type="ARBA" id="ARBA00022670"/>
    </source>
</evidence>
<dbReference type="Proteomes" id="UP000175691">
    <property type="component" value="Unassembled WGS sequence"/>
</dbReference>
<dbReference type="GO" id="GO:0006508">
    <property type="term" value="P:proteolysis"/>
    <property type="evidence" value="ECO:0007669"/>
    <property type="project" value="UniProtKB-KW"/>
</dbReference>
<evidence type="ECO:0000313" key="10">
    <source>
        <dbReference type="EMBL" id="OFC71605.1"/>
    </source>
</evidence>
<comment type="caution">
    <text evidence="7">Lacks conserved residue(s) required for the propagation of feature annotation.</text>
</comment>
<dbReference type="SUPFAM" id="SSF52317">
    <property type="entry name" value="Class I glutamine amidotransferase-like"/>
    <property type="match status" value="1"/>
</dbReference>
<comment type="similarity">
    <text evidence="2 7">Belongs to the peptidase M14 family.</text>
</comment>
<dbReference type="PANTHER" id="PTHR11705">
    <property type="entry name" value="PROTEASE FAMILY M14 CARBOXYPEPTIDASE A,B"/>
    <property type="match status" value="1"/>
</dbReference>
<dbReference type="RefSeq" id="WP_070124497.1">
    <property type="nucleotide sequence ID" value="NZ_MDHN01000013.1"/>
</dbReference>
<comment type="caution">
    <text evidence="10">The sequence shown here is derived from an EMBL/GenBank/DDBJ whole genome shotgun (WGS) entry which is preliminary data.</text>
</comment>
<evidence type="ECO:0000256" key="6">
    <source>
        <dbReference type="ARBA" id="ARBA00023049"/>
    </source>
</evidence>
<evidence type="ECO:0000256" key="8">
    <source>
        <dbReference type="SAM" id="SignalP"/>
    </source>
</evidence>
<dbReference type="OrthoDB" id="9758209at2"/>
<keyword evidence="4" id="KW-0378">Hydrolase</keyword>
<evidence type="ECO:0000256" key="4">
    <source>
        <dbReference type="ARBA" id="ARBA00022801"/>
    </source>
</evidence>
<dbReference type="GO" id="GO:0005615">
    <property type="term" value="C:extracellular space"/>
    <property type="evidence" value="ECO:0007669"/>
    <property type="project" value="TreeGrafter"/>
</dbReference>
<dbReference type="Gene3D" id="3.40.630.10">
    <property type="entry name" value="Zn peptidases"/>
    <property type="match status" value="1"/>
</dbReference>
<evidence type="ECO:0000313" key="11">
    <source>
        <dbReference type="Proteomes" id="UP000175691"/>
    </source>
</evidence>
<keyword evidence="6" id="KW-0482">Metalloprotease</keyword>
<keyword evidence="11" id="KW-1185">Reference proteome</keyword>
<keyword evidence="5" id="KW-0862">Zinc</keyword>
<dbReference type="Pfam" id="PF00246">
    <property type="entry name" value="Peptidase_M14"/>
    <property type="match status" value="1"/>
</dbReference>
<dbReference type="PROSITE" id="PS52035">
    <property type="entry name" value="PEPTIDASE_M14"/>
    <property type="match status" value="1"/>
</dbReference>
<dbReference type="PANTHER" id="PTHR11705:SF143">
    <property type="entry name" value="SLL0236 PROTEIN"/>
    <property type="match status" value="1"/>
</dbReference>
<dbReference type="GO" id="GO:0008270">
    <property type="term" value="F:zinc ion binding"/>
    <property type="evidence" value="ECO:0007669"/>
    <property type="project" value="InterPro"/>
</dbReference>
<evidence type="ECO:0000256" key="5">
    <source>
        <dbReference type="ARBA" id="ARBA00022833"/>
    </source>
</evidence>
<dbReference type="InterPro" id="IPR000834">
    <property type="entry name" value="Peptidase_M14"/>
</dbReference>
<dbReference type="InterPro" id="IPR029062">
    <property type="entry name" value="Class_I_gatase-like"/>
</dbReference>
<accession>A0A1E7ZDK7</accession>
<dbReference type="SUPFAM" id="SSF53187">
    <property type="entry name" value="Zn-dependent exopeptidases"/>
    <property type="match status" value="1"/>
</dbReference>
<organism evidence="10 11">
    <name type="scientific">Alteromonas confluentis</name>
    <dbReference type="NCBI Taxonomy" id="1656094"/>
    <lineage>
        <taxon>Bacteria</taxon>
        <taxon>Pseudomonadati</taxon>
        <taxon>Pseudomonadota</taxon>
        <taxon>Gammaproteobacteria</taxon>
        <taxon>Alteromonadales</taxon>
        <taxon>Alteromonadaceae</taxon>
        <taxon>Alteromonas/Salinimonas group</taxon>
        <taxon>Alteromonas</taxon>
    </lineage>
</organism>
<evidence type="ECO:0000259" key="9">
    <source>
        <dbReference type="PROSITE" id="PS52035"/>
    </source>
</evidence>
<dbReference type="STRING" id="1656094.BFC18_07700"/>
<dbReference type="EMBL" id="MDHN01000013">
    <property type="protein sequence ID" value="OFC71605.1"/>
    <property type="molecule type" value="Genomic_DNA"/>
</dbReference>
<feature type="chain" id="PRO_5009209728" evidence="8">
    <location>
        <begin position="26"/>
        <end position="863"/>
    </location>
</feature>
<gene>
    <name evidence="10" type="ORF">BFC18_07700</name>
</gene>
<keyword evidence="3" id="KW-0645">Protease</keyword>
<proteinExistence type="inferred from homology"/>
<keyword evidence="8" id="KW-0732">Signal</keyword>